<dbReference type="InterPro" id="IPR035699">
    <property type="entry name" value="AAA_6"/>
</dbReference>
<reference evidence="14 15" key="1">
    <citation type="submission" date="2015-07" db="EMBL/GenBank/DDBJ databases">
        <title>The genome of Melipona quadrifasciata.</title>
        <authorList>
            <person name="Pan H."/>
            <person name="Kapheim K."/>
        </authorList>
    </citation>
    <scope>NUCLEOTIDE SEQUENCE [LARGE SCALE GENOMIC DNA]</scope>
    <source>
        <strain evidence="14">0111107301</strain>
        <tissue evidence="14">Whole body</tissue>
    </source>
</reference>
<keyword evidence="5" id="KW-0067">ATP-binding</keyword>
<name>A0A0M9A5H8_9HYME</name>
<dbReference type="GO" id="GO:0051959">
    <property type="term" value="F:dynein light intermediate chain binding"/>
    <property type="evidence" value="ECO:0007669"/>
    <property type="project" value="InterPro"/>
</dbReference>
<keyword evidence="7" id="KW-0175">Coiled coil</keyword>
<dbReference type="PANTHER" id="PTHR22878">
    <property type="entry name" value="DYNEIN HEAVY CHAIN 6, AXONEMAL-LIKE-RELATED"/>
    <property type="match status" value="1"/>
</dbReference>
<evidence type="ECO:0000256" key="4">
    <source>
        <dbReference type="ARBA" id="ARBA00022741"/>
    </source>
</evidence>
<organism evidence="14 15">
    <name type="scientific">Melipona quadrifasciata</name>
    <dbReference type="NCBI Taxonomy" id="166423"/>
    <lineage>
        <taxon>Eukaryota</taxon>
        <taxon>Metazoa</taxon>
        <taxon>Ecdysozoa</taxon>
        <taxon>Arthropoda</taxon>
        <taxon>Hexapoda</taxon>
        <taxon>Insecta</taxon>
        <taxon>Pterygota</taxon>
        <taxon>Neoptera</taxon>
        <taxon>Endopterygota</taxon>
        <taxon>Hymenoptera</taxon>
        <taxon>Apocrita</taxon>
        <taxon>Aculeata</taxon>
        <taxon>Apoidea</taxon>
        <taxon>Anthophila</taxon>
        <taxon>Apidae</taxon>
        <taxon>Melipona</taxon>
    </lineage>
</organism>
<sequence>MDEQSIKQRGYYSEIVTGTQECPVKPEVTLLTTVPRRTKLAWQVSTEHHSAHVRQLEDQKTYNFLGEAKRWMSFPEDRSISFPAATFVPKVQMQLNVEPKKIPRNVEMERRRRLYKNLKIESTLEEMGVSPKEMLPPSALLPLLTNEEIYGLYSRVHFLPLEIFDDEEYDCRTAEDWINLGVIDGKHYPLPATVFVPRFRSEDEMFSLEDNQLNNLFTWTNAAISRYNRERKLWSVLTLDGRKRKFEIPRIYIRFFAEDPRNYVKRLKVAIEHRRTAEASIKYNFYLDCMLMEGMQTLNEKEKETIIRLAGNSFRLKHRHVILLMEEICLDYQRTMCDLIWRQMIQRNPEMFKFITWVPDVEPMRAPEKSKIDTGMKNFLKVREFTHWTTLYVHVEVYEAMTCIMAECMLVSSMNLFATSYGKQIKLSEFEDLQNQATTTIIKYLKEPWLEKITQSVRMCLRDLGKGWFNLEQKDHEVYNVMKLKRFMNLTTLCMQYALRILVENSIKLFGDILEAPALCLLNVEESFSWGNDLTDSQFKPAVNPIFLIDLQMDEQKPYYTTNPDKFVFAKLIEHLNYFKESIITLYDNALVACHQIRQVHPFLLPKLKFPADVFLSSVGLLEDKVCKVRDRLTIAYQKSTIPLKAYAKEYSRHQSFFNLDIPKYIEELKQEELSTLEIKEEIAFHITMKQNLEVTLPNAIPIGPFIVNVRPLKDFLMQKRRECATGLLVMLTEKLRMEVDDISEEYRQIRYRLKEMPQSIEHIVEIRDWMETIPLRVQNLEERMDKLKLDFDVLDSFLWNISDEDFQAKWEVIGSPLQIENQVKETNERLVEEQEKFYKIQLQDEVLLQEKIDTLVSNVANIALQTDILRIHETALDVKRIWKALIDCRELGLLLNERQKLFGMKVVPFEHLHKLMRDFEPYRNLWITASGKDLILNNHFLNWLKWYDIWMDNPLMNVDGSQIDILVTDMYRVMTRAIRTFQEFPKVQAIAIAIKEQIDEFKPYIGLIQALREPGMKDRHFEQLSAQTGIQMALKPATFKSLLILGIQEFEELVKIVADIAAKEYATERTLNKMIEEWEMIVLELLPYKTTGTYIIKVAEEVIMLLENHILSVQQLAFSPLKTVFEDEINEWERKLKLTQEVLILWMEVQRNWMYLEPIFTSEDINVQLPVETRKYNAMERNWRRIIKNAYENPYIIKICPDNSLLESLQECQSLLEVVQKGLSNYVEVKRKIFPRFYFLSDDELLEILAQAKKVQAVQPHLRKCFENIQEVRFEEDLQITRMYSAEREEVVLHPPMYPVRSVEYWLGDLETVMRNTLRKIIEDALSVVKEIPRKIWVYMWPGQVALCCGQTYWTAQVENGIRTKTLSNYYQELLGHMDDLRELVRGPQTEIQRLTLEAVITIEVHARDVLYKLLQEKVTNVNDFDWISQLRYYWVNDDLKVRAVNAEFPYGYEYLGNTGRLVITPLTDRCYLTLTGALHLKFGGAPAGPAGTGKTETTKDLAKAFAIQCVVFNCSDQLDFMSMGKFFKGLASAGAWACFDEFNRIDIEVLSVIAQQITTIQQAQQMRVDKFIFEADEIVLKPSCAVFITMNPGYAGRTELPDNLKALFRPVAMMVPDYALIAEISLFSYGFSEAKSLAGKITTTFKLSSEQLSTQDHYDFGMRAVKTVIAVAGNLKREQKDLNEQQICLLALRDVNVPKFLKDDLLLFNGIVSDLFPRLEEKYVDYGILETEIRAAIVRNNLEEVDEFVKKVIQLYETIVVRHGLMLVGPTGSGKTRWYLVMLFSTLRSNCCRQRLNVMPHIAYSKKLMLKLV</sequence>
<dbReference type="EMBL" id="KQ435750">
    <property type="protein sequence ID" value="KOX76363.1"/>
    <property type="molecule type" value="Genomic_DNA"/>
</dbReference>
<proteinExistence type="predicted"/>
<dbReference type="FunFam" id="1.10.8.710:FF:000004">
    <property type="entry name" value="Dynein axonemal heavy chain 6"/>
    <property type="match status" value="1"/>
</dbReference>
<dbReference type="Gene3D" id="3.40.50.300">
    <property type="entry name" value="P-loop containing nucleotide triphosphate hydrolases"/>
    <property type="match status" value="2"/>
</dbReference>
<dbReference type="Pfam" id="PF08393">
    <property type="entry name" value="DHC_N2"/>
    <property type="match status" value="1"/>
</dbReference>
<evidence type="ECO:0000256" key="7">
    <source>
        <dbReference type="ARBA" id="ARBA00023054"/>
    </source>
</evidence>
<feature type="domain" description="Dynein heavy chain hydrolytic ATP-binding dynein motor region" evidence="13">
    <location>
        <begin position="1452"/>
        <end position="1778"/>
    </location>
</feature>
<accession>A0A0M9A5H8</accession>
<dbReference type="InterPro" id="IPR043157">
    <property type="entry name" value="Dynein_AAA1S"/>
</dbReference>
<dbReference type="GO" id="GO:0005874">
    <property type="term" value="C:microtubule"/>
    <property type="evidence" value="ECO:0007669"/>
    <property type="project" value="UniProtKB-KW"/>
</dbReference>
<dbReference type="FunFam" id="1.20.58.1120:FF:000001">
    <property type="entry name" value="dynein heavy chain 2, axonemal"/>
    <property type="match status" value="1"/>
</dbReference>
<feature type="domain" description="Dynein heavy chain linker" evidence="12">
    <location>
        <begin position="913"/>
        <end position="1326"/>
    </location>
</feature>
<dbReference type="Gene3D" id="1.20.140.100">
    <property type="entry name" value="Dynein heavy chain, N-terminal domain 2"/>
    <property type="match status" value="1"/>
</dbReference>
<dbReference type="FunFam" id="3.40.50.300:FF:000044">
    <property type="entry name" value="Dynein heavy chain 5, axonemal"/>
    <property type="match status" value="1"/>
</dbReference>
<dbReference type="OrthoDB" id="5593012at2759"/>
<evidence type="ECO:0000256" key="6">
    <source>
        <dbReference type="ARBA" id="ARBA00023017"/>
    </source>
</evidence>
<evidence type="ECO:0000313" key="14">
    <source>
        <dbReference type="EMBL" id="KOX76363.1"/>
    </source>
</evidence>
<keyword evidence="2" id="KW-0963">Cytoplasm</keyword>
<dbReference type="GO" id="GO:0005524">
    <property type="term" value="F:ATP binding"/>
    <property type="evidence" value="ECO:0007669"/>
    <property type="project" value="UniProtKB-KW"/>
</dbReference>
<gene>
    <name evidence="14" type="ORF">WN51_11694</name>
</gene>
<keyword evidence="6" id="KW-0243">Dynein</keyword>
<dbReference type="Pfam" id="PF12774">
    <property type="entry name" value="AAA_6"/>
    <property type="match status" value="1"/>
</dbReference>
<dbReference type="InterPro" id="IPR042228">
    <property type="entry name" value="Dynein_linker_3"/>
</dbReference>
<dbReference type="SUPFAM" id="SSF52540">
    <property type="entry name" value="P-loop containing nucleoside triphosphate hydrolases"/>
    <property type="match status" value="2"/>
</dbReference>
<dbReference type="Gene3D" id="1.10.287.2620">
    <property type="match status" value="1"/>
</dbReference>
<keyword evidence="10" id="KW-0206">Cytoskeleton</keyword>
<dbReference type="GO" id="GO:0030286">
    <property type="term" value="C:dynein complex"/>
    <property type="evidence" value="ECO:0007669"/>
    <property type="project" value="UniProtKB-KW"/>
</dbReference>
<evidence type="ECO:0000259" key="13">
    <source>
        <dbReference type="Pfam" id="PF12774"/>
    </source>
</evidence>
<dbReference type="InterPro" id="IPR026983">
    <property type="entry name" value="DHC"/>
</dbReference>
<evidence type="ECO:0000256" key="3">
    <source>
        <dbReference type="ARBA" id="ARBA00022701"/>
    </source>
</evidence>
<evidence type="ECO:0000256" key="10">
    <source>
        <dbReference type="ARBA" id="ARBA00023212"/>
    </source>
</evidence>
<protein>
    <submittedName>
        <fullName evidence="14">Dynein heavy chain 1, axonemal</fullName>
    </submittedName>
</protein>
<keyword evidence="15" id="KW-1185">Reference proteome</keyword>
<dbReference type="FunFam" id="3.20.180.20:FF:000003">
    <property type="entry name" value="Dynein heavy chain 12, axonemal"/>
    <property type="match status" value="1"/>
</dbReference>
<evidence type="ECO:0000256" key="5">
    <source>
        <dbReference type="ARBA" id="ARBA00022840"/>
    </source>
</evidence>
<evidence type="ECO:0000259" key="12">
    <source>
        <dbReference type="Pfam" id="PF08393"/>
    </source>
</evidence>
<dbReference type="Gene3D" id="1.10.8.710">
    <property type="match status" value="1"/>
</dbReference>
<evidence type="ECO:0000256" key="9">
    <source>
        <dbReference type="ARBA" id="ARBA00023175"/>
    </source>
</evidence>
<comment type="subcellular location">
    <subcellularLocation>
        <location evidence="1">Cytoplasm</location>
        <location evidence="1">Cytoskeleton</location>
        <location evidence="1">Cilium axoneme</location>
    </subcellularLocation>
</comment>
<dbReference type="GO" id="GO:0007018">
    <property type="term" value="P:microtubule-based movement"/>
    <property type="evidence" value="ECO:0007669"/>
    <property type="project" value="InterPro"/>
</dbReference>
<dbReference type="GO" id="GO:0005930">
    <property type="term" value="C:axoneme"/>
    <property type="evidence" value="ECO:0007669"/>
    <property type="project" value="UniProtKB-SubCell"/>
</dbReference>
<dbReference type="InterPro" id="IPR042222">
    <property type="entry name" value="Dynein_2_N"/>
</dbReference>
<dbReference type="STRING" id="166423.A0A0M9A5H8"/>
<dbReference type="Gene3D" id="1.20.58.1120">
    <property type="match status" value="1"/>
</dbReference>
<keyword evidence="8" id="KW-0969">Cilium</keyword>
<evidence type="ECO:0000256" key="2">
    <source>
        <dbReference type="ARBA" id="ARBA00022490"/>
    </source>
</evidence>
<dbReference type="FunFam" id="1.20.140.100:FF:000004">
    <property type="entry name" value="Dynein axonemal heavy chain 6"/>
    <property type="match status" value="1"/>
</dbReference>
<evidence type="ECO:0000256" key="1">
    <source>
        <dbReference type="ARBA" id="ARBA00004430"/>
    </source>
</evidence>
<dbReference type="GO" id="GO:0045505">
    <property type="term" value="F:dynein intermediate chain binding"/>
    <property type="evidence" value="ECO:0007669"/>
    <property type="project" value="InterPro"/>
</dbReference>
<evidence type="ECO:0000256" key="11">
    <source>
        <dbReference type="ARBA" id="ARBA00023273"/>
    </source>
</evidence>
<keyword evidence="11" id="KW-0966">Cell projection</keyword>
<dbReference type="Gene3D" id="3.20.180.20">
    <property type="entry name" value="Dynein heavy chain, N-terminal domain 2"/>
    <property type="match status" value="1"/>
</dbReference>
<dbReference type="InterPro" id="IPR013602">
    <property type="entry name" value="Dynein_heavy_linker"/>
</dbReference>
<keyword evidence="9" id="KW-0505">Motor protein</keyword>
<keyword evidence="3" id="KW-0493">Microtubule</keyword>
<dbReference type="PANTHER" id="PTHR22878:SF73">
    <property type="entry name" value="DYNEIN AXONEMAL HEAVY CHAIN 1"/>
    <property type="match status" value="1"/>
</dbReference>
<keyword evidence="4" id="KW-0547">Nucleotide-binding</keyword>
<evidence type="ECO:0000313" key="15">
    <source>
        <dbReference type="Proteomes" id="UP000053105"/>
    </source>
</evidence>
<dbReference type="Proteomes" id="UP000053105">
    <property type="component" value="Unassembled WGS sequence"/>
</dbReference>
<dbReference type="InterPro" id="IPR027417">
    <property type="entry name" value="P-loop_NTPase"/>
</dbReference>
<evidence type="ECO:0000256" key="8">
    <source>
        <dbReference type="ARBA" id="ARBA00023069"/>
    </source>
</evidence>